<feature type="transmembrane region" description="Helical" evidence="1">
    <location>
        <begin position="58"/>
        <end position="78"/>
    </location>
</feature>
<keyword evidence="3" id="KW-1185">Reference proteome</keyword>
<dbReference type="RefSeq" id="WP_258330796.1">
    <property type="nucleotide sequence ID" value="NZ_JAPTGG010000003.1"/>
</dbReference>
<protein>
    <submittedName>
        <fullName evidence="2">YoaK family protein</fullName>
    </submittedName>
</protein>
<reference evidence="2 3" key="1">
    <citation type="submission" date="2022-12" db="EMBL/GenBank/DDBJ databases">
        <title>Dasania phycosphaerae sp. nov., isolated from particulate material of the south coast of Korea.</title>
        <authorList>
            <person name="Jiang Y."/>
        </authorList>
    </citation>
    <scope>NUCLEOTIDE SEQUENCE [LARGE SCALE GENOMIC DNA]</scope>
    <source>
        <strain evidence="2 3">GY-19</strain>
    </source>
</reference>
<feature type="transmembrane region" description="Helical" evidence="1">
    <location>
        <begin position="194"/>
        <end position="214"/>
    </location>
</feature>
<sequence>MISKLPKWVEYGAFVLALTAGWVNAVGLLGFKHQAISHLSGTATLVGAGLINGSLSDVFHLLAVLLSFLLGAVLSGLLLSGNSLKLGRHYGTLLFIEGCLLLTALLLLRQGSYYGHYLASSACGLQNALATTYSGAVVRTTHVTGIFTDLGIMIGSAIKGGGFDKRKAILFLLIVSGFISGGTLGAVAYAHYQFLALLIPALICFCLALSYHSYASKTGH</sequence>
<dbReference type="PANTHER" id="PTHR37314">
    <property type="entry name" value="SLR0142 PROTEIN"/>
    <property type="match status" value="1"/>
</dbReference>
<accession>A0A9J6RKX3</accession>
<dbReference type="EMBL" id="JAPTGG010000003">
    <property type="protein sequence ID" value="MCZ0864645.1"/>
    <property type="molecule type" value="Genomic_DNA"/>
</dbReference>
<dbReference type="PANTHER" id="PTHR37314:SF4">
    <property type="entry name" value="UPF0700 TRANSMEMBRANE PROTEIN YOAK"/>
    <property type="match status" value="1"/>
</dbReference>
<organism evidence="2 3">
    <name type="scientific">Dasania phycosphaerae</name>
    <dbReference type="NCBI Taxonomy" id="2950436"/>
    <lineage>
        <taxon>Bacteria</taxon>
        <taxon>Pseudomonadati</taxon>
        <taxon>Pseudomonadota</taxon>
        <taxon>Gammaproteobacteria</taxon>
        <taxon>Cellvibrionales</taxon>
        <taxon>Spongiibacteraceae</taxon>
        <taxon>Dasania</taxon>
    </lineage>
</organism>
<dbReference type="Proteomes" id="UP001069090">
    <property type="component" value="Unassembled WGS sequence"/>
</dbReference>
<proteinExistence type="predicted"/>
<dbReference type="AlphaFoldDB" id="A0A9J6RKX3"/>
<name>A0A9J6RKX3_9GAMM</name>
<evidence type="ECO:0000313" key="3">
    <source>
        <dbReference type="Proteomes" id="UP001069090"/>
    </source>
</evidence>
<comment type="caution">
    <text evidence="2">The sequence shown here is derived from an EMBL/GenBank/DDBJ whole genome shotgun (WGS) entry which is preliminary data.</text>
</comment>
<feature type="transmembrane region" description="Helical" evidence="1">
    <location>
        <begin position="12"/>
        <end position="31"/>
    </location>
</feature>
<evidence type="ECO:0000313" key="2">
    <source>
        <dbReference type="EMBL" id="MCZ0864645.1"/>
    </source>
</evidence>
<keyword evidence="1" id="KW-0472">Membrane</keyword>
<keyword evidence="1" id="KW-0812">Transmembrane</keyword>
<dbReference type="InterPro" id="IPR010699">
    <property type="entry name" value="DUF1275"/>
</dbReference>
<gene>
    <name evidence="2" type="ORF">O0V09_05505</name>
</gene>
<feature type="transmembrane region" description="Helical" evidence="1">
    <location>
        <begin position="90"/>
        <end position="108"/>
    </location>
</feature>
<dbReference type="Pfam" id="PF06912">
    <property type="entry name" value="DUF1275"/>
    <property type="match status" value="1"/>
</dbReference>
<evidence type="ECO:0000256" key="1">
    <source>
        <dbReference type="SAM" id="Phobius"/>
    </source>
</evidence>
<keyword evidence="1" id="KW-1133">Transmembrane helix</keyword>
<feature type="transmembrane region" description="Helical" evidence="1">
    <location>
        <begin position="168"/>
        <end position="188"/>
    </location>
</feature>